<dbReference type="InterPro" id="IPR012910">
    <property type="entry name" value="Plug_dom"/>
</dbReference>
<dbReference type="PANTHER" id="PTHR32552:SF81">
    <property type="entry name" value="TONB-DEPENDENT OUTER MEMBRANE RECEPTOR"/>
    <property type="match status" value="1"/>
</dbReference>
<keyword evidence="9 11" id="KW-0472">Membrane</keyword>
<accession>U2YC95</accession>
<evidence type="ECO:0000256" key="8">
    <source>
        <dbReference type="ARBA" id="ARBA00023077"/>
    </source>
</evidence>
<dbReference type="InterPro" id="IPR039426">
    <property type="entry name" value="TonB-dep_rcpt-like"/>
</dbReference>
<feature type="domain" description="TonB-dependent receptor plug" evidence="14">
    <location>
        <begin position="26"/>
        <end position="135"/>
    </location>
</feature>
<comment type="caution">
    <text evidence="15">The sequence shown here is derived from an EMBL/GenBank/DDBJ whole genome shotgun (WGS) entry which is preliminary data.</text>
</comment>
<dbReference type="PROSITE" id="PS52016">
    <property type="entry name" value="TONB_DEPENDENT_REC_3"/>
    <property type="match status" value="1"/>
</dbReference>
<dbReference type="GO" id="GO:0006826">
    <property type="term" value="P:iron ion transport"/>
    <property type="evidence" value="ECO:0007669"/>
    <property type="project" value="UniProtKB-KW"/>
</dbReference>
<evidence type="ECO:0000256" key="3">
    <source>
        <dbReference type="ARBA" id="ARBA00022452"/>
    </source>
</evidence>
<comment type="similarity">
    <text evidence="11 12">Belongs to the TonB-dependent receptor family.</text>
</comment>
<dbReference type="SUPFAM" id="SSF56935">
    <property type="entry name" value="Porins"/>
    <property type="match status" value="1"/>
</dbReference>
<dbReference type="EMBL" id="BASZ01000028">
    <property type="protein sequence ID" value="GAD51196.1"/>
    <property type="molecule type" value="Genomic_DNA"/>
</dbReference>
<dbReference type="InterPro" id="IPR000531">
    <property type="entry name" value="Beta-barrel_TonB"/>
</dbReference>
<evidence type="ECO:0000256" key="10">
    <source>
        <dbReference type="ARBA" id="ARBA00023237"/>
    </source>
</evidence>
<keyword evidence="3 11" id="KW-1134">Transmembrane beta strand</keyword>
<reference evidence="15 16" key="1">
    <citation type="submission" date="2013-09" db="EMBL/GenBank/DDBJ databases">
        <title>Whole genome shotgun sequence of Novosphingobium tardaugens NBRC 16725.</title>
        <authorList>
            <person name="Isaki S."/>
            <person name="Hosoyama A."/>
            <person name="Tsuchikane K."/>
            <person name="Katsumata H."/>
            <person name="Ando Y."/>
            <person name="Yamazaki S."/>
            <person name="Fujita N."/>
        </authorList>
    </citation>
    <scope>NUCLEOTIDE SEQUENCE [LARGE SCALE GENOMIC DNA]</scope>
    <source>
        <strain evidence="15 16">NBRC 16725</strain>
    </source>
</reference>
<evidence type="ECO:0000259" key="14">
    <source>
        <dbReference type="Pfam" id="PF07715"/>
    </source>
</evidence>
<evidence type="ECO:0000256" key="5">
    <source>
        <dbReference type="ARBA" id="ARBA00022692"/>
    </source>
</evidence>
<keyword evidence="10 11" id="KW-0998">Cell outer membrane</keyword>
<keyword evidence="5 11" id="KW-0812">Transmembrane</keyword>
<evidence type="ECO:0000313" key="16">
    <source>
        <dbReference type="Proteomes" id="UP000016568"/>
    </source>
</evidence>
<proteinExistence type="inferred from homology"/>
<keyword evidence="4" id="KW-0410">Iron transport</keyword>
<comment type="subcellular location">
    <subcellularLocation>
        <location evidence="1 11">Cell outer membrane</location>
        <topology evidence="1 11">Multi-pass membrane protein</topology>
    </subcellularLocation>
</comment>
<dbReference type="PANTHER" id="PTHR32552">
    <property type="entry name" value="FERRICHROME IRON RECEPTOR-RELATED"/>
    <property type="match status" value="1"/>
</dbReference>
<feature type="domain" description="TonB-dependent receptor-like beta-barrel" evidence="13">
    <location>
        <begin position="267"/>
        <end position="716"/>
    </location>
</feature>
<organism evidence="15 16">
    <name type="scientific">Caenibius tardaugens NBRC 16725</name>
    <dbReference type="NCBI Taxonomy" id="1219035"/>
    <lineage>
        <taxon>Bacteria</taxon>
        <taxon>Pseudomonadati</taxon>
        <taxon>Pseudomonadota</taxon>
        <taxon>Alphaproteobacteria</taxon>
        <taxon>Sphingomonadales</taxon>
        <taxon>Erythrobacteraceae</taxon>
        <taxon>Caenibius</taxon>
    </lineage>
</organism>
<dbReference type="Pfam" id="PF00593">
    <property type="entry name" value="TonB_dep_Rec_b-barrel"/>
    <property type="match status" value="1"/>
</dbReference>
<evidence type="ECO:0000256" key="7">
    <source>
        <dbReference type="ARBA" id="ARBA00023065"/>
    </source>
</evidence>
<evidence type="ECO:0000256" key="4">
    <source>
        <dbReference type="ARBA" id="ARBA00022496"/>
    </source>
</evidence>
<keyword evidence="7" id="KW-0406">Ion transport</keyword>
<dbReference type="Gene3D" id="2.40.170.20">
    <property type="entry name" value="TonB-dependent receptor, beta-barrel domain"/>
    <property type="match status" value="1"/>
</dbReference>
<keyword evidence="6" id="KW-0408">Iron</keyword>
<evidence type="ECO:0000256" key="6">
    <source>
        <dbReference type="ARBA" id="ARBA00023004"/>
    </source>
</evidence>
<sequence length="752" mass="81900">MAQDAAEAPAGLQEIVVTAQKRAENLQNTPLAVSALTGEALEARRISDISNIGSVAPNLTTSITPASTTNITVHIRGIGESDPVLTVDSPVGIYVDGVVIGRTTGAVFDLVDLQRVEVLRGPQGTLYGRNTTGGAVNFITAKPADTFKGSQTFGYGNLGYMLSRTSVDTGEIAKSGLKFKLSYVHKQRNGYADDLNQPDKRDPGAYNTDAFRVAARFDNGGPVRVDYAFDYNDAKSYAVPFQLAYVRSDIAGYFANSQALGGNPLVYSRDRLNTLRLGQGLLHDKVRGHTLTIEADLADNLTLRSLTGIRKWTNTVAEADMDGNDGLRGLTVSPAIITPPDYKFVSLGVNDIRLFSGVNARAQKQFSQELNLLGKIGDKIEFVLGGFYYREKASENNPSQLALIMESPVAIPLGGGLTTNYFATDLDPPFYYKHTSKSAAVFGQATFRATDKLSLTGGLRYTEDRKHMDQIASIPRDLRKKFSQLNWAVSADYRFTDRVMGYARVATGYKAGGFNPRSVGGSFDPEKIISYEAGLKTELLDRRLRFNLTAFHSRYKDLQVSQFLAGSSGASTITVNAGKATYTGIEAEVVAQPAKGLTFNGSFGYVDRKYKSFVIRDAETNELVDVANEARFSYSASTTVNAGVQYDTEVADVGKLTARLDWTYRGKIYFHPLDRLNPFNREIADGGAGRFDARIALSDIDLGPTRATVALWGKNITNKDYLYAGIDFGSLGFAGVSYAEPRTYGVDVKFDF</sequence>
<dbReference type="Pfam" id="PF07715">
    <property type="entry name" value="Plug"/>
    <property type="match status" value="1"/>
</dbReference>
<keyword evidence="2 11" id="KW-0813">Transport</keyword>
<keyword evidence="16" id="KW-1185">Reference proteome</keyword>
<dbReference type="eggNOG" id="COG4774">
    <property type="taxonomic scope" value="Bacteria"/>
</dbReference>
<gene>
    <name evidence="15" type="ORF">NT2_28_00020</name>
</gene>
<evidence type="ECO:0000256" key="9">
    <source>
        <dbReference type="ARBA" id="ARBA00023136"/>
    </source>
</evidence>
<evidence type="ECO:0000259" key="13">
    <source>
        <dbReference type="Pfam" id="PF00593"/>
    </source>
</evidence>
<dbReference type="AlphaFoldDB" id="U2YC95"/>
<keyword evidence="15" id="KW-0675">Receptor</keyword>
<dbReference type="CDD" id="cd01347">
    <property type="entry name" value="ligand_gated_channel"/>
    <property type="match status" value="1"/>
</dbReference>
<dbReference type="GO" id="GO:0009279">
    <property type="term" value="C:cell outer membrane"/>
    <property type="evidence" value="ECO:0007669"/>
    <property type="project" value="UniProtKB-SubCell"/>
</dbReference>
<protein>
    <submittedName>
        <fullName evidence="15">Putative TonB-dependent receptor</fullName>
    </submittedName>
</protein>
<evidence type="ECO:0000256" key="11">
    <source>
        <dbReference type="PROSITE-ProRule" id="PRU01360"/>
    </source>
</evidence>
<evidence type="ECO:0000256" key="1">
    <source>
        <dbReference type="ARBA" id="ARBA00004571"/>
    </source>
</evidence>
<evidence type="ECO:0000313" key="15">
    <source>
        <dbReference type="EMBL" id="GAD51196.1"/>
    </source>
</evidence>
<evidence type="ECO:0000256" key="12">
    <source>
        <dbReference type="RuleBase" id="RU003357"/>
    </source>
</evidence>
<dbReference type="Proteomes" id="UP000016568">
    <property type="component" value="Unassembled WGS sequence"/>
</dbReference>
<name>U2YC95_9SPHN</name>
<dbReference type="InterPro" id="IPR036942">
    <property type="entry name" value="Beta-barrel_TonB_sf"/>
</dbReference>
<evidence type="ECO:0000256" key="2">
    <source>
        <dbReference type="ARBA" id="ARBA00022448"/>
    </source>
</evidence>
<keyword evidence="8 12" id="KW-0798">TonB box</keyword>